<evidence type="ECO:0000256" key="2">
    <source>
        <dbReference type="ARBA" id="ARBA00022980"/>
    </source>
</evidence>
<dbReference type="EMBL" id="KI928064">
    <property type="protein sequence ID" value="ETW27611.1"/>
    <property type="molecule type" value="Genomic_DNA"/>
</dbReference>
<dbReference type="InterPro" id="IPR021137">
    <property type="entry name" value="Ribosomal_bL35-like"/>
</dbReference>
<reference evidence="6 7" key="2">
    <citation type="submission" date="2013-02" db="EMBL/GenBank/DDBJ databases">
        <title>The Genome Sequence of Plasmodium falciparum FCH/4.</title>
        <authorList>
            <consortium name="The Broad Institute Genome Sequencing Platform"/>
            <consortium name="The Broad Institute Genome Sequencing Center for Infectious Disease"/>
            <person name="Neafsey D."/>
            <person name="Cheeseman I."/>
            <person name="Volkman S."/>
            <person name="Adams J."/>
            <person name="Walker B."/>
            <person name="Young S.K."/>
            <person name="Zeng Q."/>
            <person name="Gargeya S."/>
            <person name="Fitzgerald M."/>
            <person name="Haas B."/>
            <person name="Abouelleil A."/>
            <person name="Alvarado L."/>
            <person name="Arachchi H.M."/>
            <person name="Berlin A.M."/>
            <person name="Chapman S.B."/>
            <person name="Dewar J."/>
            <person name="Goldberg J."/>
            <person name="Griggs A."/>
            <person name="Gujja S."/>
            <person name="Hansen M."/>
            <person name="Howarth C."/>
            <person name="Imamovic A."/>
            <person name="Larimer J."/>
            <person name="McCowan C."/>
            <person name="Murphy C."/>
            <person name="Neiman D."/>
            <person name="Pearson M."/>
            <person name="Priest M."/>
            <person name="Roberts A."/>
            <person name="Saif S."/>
            <person name="Shea T."/>
            <person name="Sisk P."/>
            <person name="Sykes S."/>
            <person name="Wortman J."/>
            <person name="Nusbaum C."/>
            <person name="Birren B."/>
        </authorList>
    </citation>
    <scope>NUCLEOTIDE SEQUENCE [LARGE SCALE GENOMIC DNA]</scope>
    <source>
        <strain evidence="6 7">FCH/4</strain>
    </source>
</reference>
<comment type="similarity">
    <text evidence="1 4">Belongs to the bacterial ribosomal protein bL35 family.</text>
</comment>
<gene>
    <name evidence="6" type="ORF">PFFCH_04895</name>
</gene>
<protein>
    <recommendedName>
        <fullName evidence="4">50S ribosomal protein L35</fullName>
    </recommendedName>
</protein>
<keyword evidence="3 4" id="KW-0687">Ribonucleoprotein</keyword>
<dbReference type="PANTHER" id="PTHR33343">
    <property type="entry name" value="54S RIBOSOMAL PROTEIN BL35M"/>
    <property type="match status" value="1"/>
</dbReference>
<feature type="region of interest" description="Disordered" evidence="5">
    <location>
        <begin position="736"/>
        <end position="761"/>
    </location>
</feature>
<evidence type="ECO:0000256" key="5">
    <source>
        <dbReference type="SAM" id="MobiDB-lite"/>
    </source>
</evidence>
<sequence length="1611" mass="194159">MKKKEKKNINKKMNIYNNMIRKTNSLHKNFIPEQLVLFPRNKLLNEIKYFYISFTYHILKREKKTKIHKSDFILHVRGCTNIKPKTNKSIAKRFKLTKNGKLIRKKPGRNHFLRKKTSSNKASLRKTTTIDSGRIQKKFIFFFSFIYLKMKNPKENTIVCRRLHRVNMIYATVSNNYNYICIITFCDNIYNVELFSTHNSMHKLFRKCINDELNKVYISNNNSYICVTTKTGSMYILNIKGKIIHKKESLHALYICKKNNKTLHGKITQNGIKRKRNQQGEYHNEDQHEYPHVSKIRKEEYNSDLLNKIKEHKNDNTPIVNSPDEVINLERYQELIDERQEKKNKNKNKNNYNNDNNIRTYQNHSKNKEHEYTIHNLYPIKNEKNKKKSNLQWNETKIMNSNSLFCSELSSVKNYLYDNSIMSISRAENDMCTNNTSTNNICTNDLCTNNLCTNNLCTNNIDNDINLSTDEHKDRGTYAYHKKCDTYNNRYNGEDNEMSYAKCIHSCDNNNLKEKDIQKKEYEKQGLEIFDIYWITIEKDNKYEFIEKSDYIQNYNFHNSIHIIYSLDIGFYILCSINLKIIIYKYNILENFYKNINVYNKIRNNISKYFEQELLYKRSKETNEKYLKFLKIYTRKSFCIDKNYNMNISYNRYMKRTQKSKKKKSINLSSYKNNNMLNVKNHIVQQIFNDSFFDIKQSYISHDQNYILINYYLNIKKKYVKLSNLSIYNGNNIYPQDNNNDDDNNNNDDHNNNYDNNSNNNLHYKSYVDIQKICKNRDRKKYHHAYMIPSHKYKSCLVGIQKIQRINNKECKYIEMLVIYILYSYEILRTILHIYERMSNLYSSFDGYQKLYDIYKNILLLPDAIKKYYYKDRCIIHFSKYIKNRKENFDENLYNLFFKENEKKDFDKYYKIINNMINQNTVCCACAKYNYFNQQKYKQTQQSINYHQDIQKKNIILNSNNQEKHLININRNVVYQSNECARIKTPSKPKKISDISSSRQVNKNAGNTNGKMSHKDGNNFMEMENEMNIYSKISKSSTNCVEEENHFCNSNYHDGDFHKGDHHNDDFHKGDHHNGPFHKHRYYNFNNYPYNDGDTHYSSENGSSIDMGDEDNILIAEWKIERKFLKSRKFYIKNGDNICKNCKEILKKDVLEHFEKFELNYDIPRKNIKLNEEEIYNSLIKDIYIMYKEKKCPLNILLLLQEISDKDLEMYMNKFQPIVCFFEKRFLQDINEHLNNLYKIINICKQLFDNINLILKTNISNEQINKLYDNILFCLNTFKSFYELQKHLNIFLLLIELLLFISKNIFFENFPHYKETFSNYKNIEILKNYNFDNNQKINFNFFDNHLHSNHFKTHNLYIKLNKIKYNLIFILKSFSQNNNLHHLYNFAILNVPENTFNYFTLPKIYNKKMYTLHKTISYFNDSMYKDYIHLHPFYISTCDKYAFLNITKYYQCKKSFKLLQKKSLKINLYPLDVLNIVVGKRKLNKYKTALSKNVFYIFTRSDQNLNITSLKVKYPSFKKNMLKSKKEDITSSNICGNKYIKIYQNISNIYEKKDINMKYANYLKLNEDAKQWIYNKIDKNEIFSIKGQYESFVKNYEDRKKDVSNKYNYNI</sequence>
<dbReference type="InterPro" id="IPR001706">
    <property type="entry name" value="Ribosomal_bL35"/>
</dbReference>
<dbReference type="GO" id="GO:0003735">
    <property type="term" value="F:structural constituent of ribosome"/>
    <property type="evidence" value="ECO:0007669"/>
    <property type="project" value="InterPro"/>
</dbReference>
<reference evidence="6 7" key="1">
    <citation type="submission" date="2013-02" db="EMBL/GenBank/DDBJ databases">
        <title>The Genome Annotation of Plasmodium falciparum FCH/4.</title>
        <authorList>
            <consortium name="The Broad Institute Genome Sequencing Platform"/>
            <consortium name="The Broad Institute Genome Sequencing Center for Infectious Disease"/>
            <person name="Neafsey D."/>
            <person name="Hoffman S."/>
            <person name="Volkman S."/>
            <person name="Rosenthal P."/>
            <person name="Walker B."/>
            <person name="Young S.K."/>
            <person name="Zeng Q."/>
            <person name="Gargeya S."/>
            <person name="Fitzgerald M."/>
            <person name="Haas B."/>
            <person name="Abouelleil A."/>
            <person name="Allen A.W."/>
            <person name="Alvarado L."/>
            <person name="Arachchi H.M."/>
            <person name="Berlin A.M."/>
            <person name="Chapman S.B."/>
            <person name="Gainer-Dewar J."/>
            <person name="Goldberg J."/>
            <person name="Griggs A."/>
            <person name="Gujja S."/>
            <person name="Hansen M."/>
            <person name="Howarth C."/>
            <person name="Imamovic A."/>
            <person name="Ireland A."/>
            <person name="Larimer J."/>
            <person name="McCowan C."/>
            <person name="Murphy C."/>
            <person name="Pearson M."/>
            <person name="Poon T.W."/>
            <person name="Priest M."/>
            <person name="Roberts A."/>
            <person name="Saif S."/>
            <person name="Shea T."/>
            <person name="Sisk P."/>
            <person name="Sykes S."/>
            <person name="Wortman J."/>
            <person name="Nusbaum C."/>
            <person name="Birren B."/>
        </authorList>
    </citation>
    <scope>NUCLEOTIDE SEQUENCE [LARGE SCALE GENOMIC DNA]</scope>
    <source>
        <strain evidence="6 7">FCH/4</strain>
    </source>
</reference>
<dbReference type="Pfam" id="PF01632">
    <property type="entry name" value="Ribosomal_L35p"/>
    <property type="match status" value="1"/>
</dbReference>
<evidence type="ECO:0000313" key="7">
    <source>
        <dbReference type="Proteomes" id="UP000030656"/>
    </source>
</evidence>
<dbReference type="Gene3D" id="4.10.410.60">
    <property type="match status" value="1"/>
</dbReference>
<name>A0A024VI64_PLAFA</name>
<dbReference type="Proteomes" id="UP000030656">
    <property type="component" value="Unassembled WGS sequence"/>
</dbReference>
<dbReference type="InterPro" id="IPR037229">
    <property type="entry name" value="Ribosomal_bL35_sf"/>
</dbReference>
<evidence type="ECO:0000256" key="4">
    <source>
        <dbReference type="RuleBase" id="RU000568"/>
    </source>
</evidence>
<proteinExistence type="inferred from homology"/>
<dbReference type="PANTHER" id="PTHR33343:SF1">
    <property type="entry name" value="LARGE RIBOSOMAL SUBUNIT PROTEIN BL35M"/>
    <property type="match status" value="1"/>
</dbReference>
<feature type="region of interest" description="Disordered" evidence="5">
    <location>
        <begin position="986"/>
        <end position="1016"/>
    </location>
</feature>
<dbReference type="GO" id="GO:0006412">
    <property type="term" value="P:translation"/>
    <property type="evidence" value="ECO:0007669"/>
    <property type="project" value="InterPro"/>
</dbReference>
<dbReference type="HAMAP" id="MF_00514">
    <property type="entry name" value="Ribosomal_bL35"/>
    <property type="match status" value="1"/>
</dbReference>
<keyword evidence="2 4" id="KW-0689">Ribosomal protein</keyword>
<dbReference type="OrthoDB" id="45365at2759"/>
<dbReference type="GO" id="GO:0015934">
    <property type="term" value="C:large ribosomal subunit"/>
    <property type="evidence" value="ECO:0007669"/>
    <property type="project" value="TreeGrafter"/>
</dbReference>
<dbReference type="SUPFAM" id="SSF143034">
    <property type="entry name" value="L35p-like"/>
    <property type="match status" value="1"/>
</dbReference>
<dbReference type="InterPro" id="IPR018265">
    <property type="entry name" value="Ribosomal_bL35_CS"/>
</dbReference>
<feature type="region of interest" description="Disordered" evidence="5">
    <location>
        <begin position="339"/>
        <end position="358"/>
    </location>
</feature>
<organism evidence="6 7">
    <name type="scientific">Plasmodium falciparum FCH/4</name>
    <dbReference type="NCBI Taxonomy" id="1036724"/>
    <lineage>
        <taxon>Eukaryota</taxon>
        <taxon>Sar</taxon>
        <taxon>Alveolata</taxon>
        <taxon>Apicomplexa</taxon>
        <taxon>Aconoidasida</taxon>
        <taxon>Haemosporida</taxon>
        <taxon>Plasmodiidae</taxon>
        <taxon>Plasmodium</taxon>
        <taxon>Plasmodium (Laverania)</taxon>
    </lineage>
</organism>
<feature type="compositionally biased region" description="Polar residues" evidence="5">
    <location>
        <begin position="999"/>
        <end position="1011"/>
    </location>
</feature>
<evidence type="ECO:0000313" key="6">
    <source>
        <dbReference type="EMBL" id="ETW27611.1"/>
    </source>
</evidence>
<accession>A0A024VI64</accession>
<dbReference type="PRINTS" id="PR00064">
    <property type="entry name" value="RIBOSOMALL35"/>
</dbReference>
<evidence type="ECO:0000256" key="3">
    <source>
        <dbReference type="ARBA" id="ARBA00023274"/>
    </source>
</evidence>
<evidence type="ECO:0000256" key="1">
    <source>
        <dbReference type="ARBA" id="ARBA00006598"/>
    </source>
</evidence>
<dbReference type="PROSITE" id="PS00936">
    <property type="entry name" value="RIBOSOMAL_L35"/>
    <property type="match status" value="1"/>
</dbReference>